<evidence type="ECO:0000259" key="5">
    <source>
        <dbReference type="PROSITE" id="PS50111"/>
    </source>
</evidence>
<dbReference type="RefSeq" id="WP_035163875.1">
    <property type="nucleotide sequence ID" value="NZ_AZTB01000040.1"/>
</dbReference>
<feature type="transmembrane region" description="Helical" evidence="4">
    <location>
        <begin position="5"/>
        <end position="23"/>
    </location>
</feature>
<keyword evidence="4" id="KW-0812">Transmembrane</keyword>
<dbReference type="InterPro" id="IPR004089">
    <property type="entry name" value="MCPsignal_dom"/>
</dbReference>
<dbReference type="Gene3D" id="1.10.287.950">
    <property type="entry name" value="Methyl-accepting chemotaxis protein"/>
    <property type="match status" value="1"/>
</dbReference>
<evidence type="ECO:0000256" key="1">
    <source>
        <dbReference type="ARBA" id="ARBA00023224"/>
    </source>
</evidence>
<dbReference type="SUPFAM" id="SSF103190">
    <property type="entry name" value="Sensory domain-like"/>
    <property type="match status" value="1"/>
</dbReference>
<dbReference type="PROSITE" id="PS50111">
    <property type="entry name" value="CHEMOTAXIS_TRANSDUC_2"/>
    <property type="match status" value="1"/>
</dbReference>
<evidence type="ECO:0000313" key="6">
    <source>
        <dbReference type="EMBL" id="KGG80091.1"/>
    </source>
</evidence>
<organism evidence="6 7">
    <name type="scientific">Caloranaerobacter azorensis H53214</name>
    <dbReference type="NCBI Taxonomy" id="1156417"/>
    <lineage>
        <taxon>Bacteria</taxon>
        <taxon>Bacillati</taxon>
        <taxon>Bacillota</taxon>
        <taxon>Tissierellia</taxon>
        <taxon>Tissierellales</taxon>
        <taxon>Thermohalobacteraceae</taxon>
        <taxon>Caloranaerobacter</taxon>
    </lineage>
</organism>
<comment type="caution">
    <text evidence="6">The sequence shown here is derived from an EMBL/GenBank/DDBJ whole genome shotgun (WGS) entry which is preliminary data.</text>
</comment>
<dbReference type="Proteomes" id="UP000029622">
    <property type="component" value="Unassembled WGS sequence"/>
</dbReference>
<dbReference type="CDD" id="cd12914">
    <property type="entry name" value="PDC1_DGC_like"/>
    <property type="match status" value="1"/>
</dbReference>
<dbReference type="GO" id="GO:0016020">
    <property type="term" value="C:membrane"/>
    <property type="evidence" value="ECO:0007669"/>
    <property type="project" value="InterPro"/>
</dbReference>
<evidence type="ECO:0000256" key="4">
    <source>
        <dbReference type="SAM" id="Phobius"/>
    </source>
</evidence>
<dbReference type="SUPFAM" id="SSF58104">
    <property type="entry name" value="Methyl-accepting chemotaxis protein (MCP) signaling domain"/>
    <property type="match status" value="1"/>
</dbReference>
<keyword evidence="4" id="KW-0472">Membrane</keyword>
<sequence>MKLKFFIIIFIVFILGMTMPWILTGNNYIAELTEFKIIILFAVSLIIPYIFTLLIKKFQSVYIIKSSELLNRITQGSLTQTIKNNYDKMLNEFVTSLNNMIANIRKLVGKTLVALDKVSTYSWNISKDYEVLSQSIEEISTTINEISQGLELQAERTMNTKNSTMQIVESSQTIANFANDTYSITKEMKEKINESGEKLQGLIDNLENSEKNNIELAVEIENLNHNAKKIKDIIAIVSGISEQTNLLALNAAIEAARAGEVGKGFAVVAEEIRKLAEESEKSASKIKQIIEDISQKIDRISKHIEMQVTDMEKNVQYAEEFKELFNKVEQTSDVTLNSTKEILKLSESGISNARKVDELMEEISAVTQQTAAGMEEINASTQEEVNLVKGISKTVENLTNMSKELIEFITEVEGNYEISKEDENRIKEAEKILKDLTVEYRLNNPENEEEVQEFINNVKRKYDKLFDVVVVLDSKGNIKGSTISVDINNLAHRPYFKEVMKGNLYISKPYISAITDDYCVTVAIPIISDEQVNGVIASDVKL</sequence>
<dbReference type="AlphaFoldDB" id="A0A096DLF4"/>
<protein>
    <recommendedName>
        <fullName evidence="5">Methyl-accepting transducer domain-containing protein</fullName>
    </recommendedName>
</protein>
<accession>A0A096DLF4</accession>
<proteinExistence type="predicted"/>
<dbReference type="Gene3D" id="3.30.450.20">
    <property type="entry name" value="PAS domain"/>
    <property type="match status" value="1"/>
</dbReference>
<evidence type="ECO:0000313" key="7">
    <source>
        <dbReference type="Proteomes" id="UP000029622"/>
    </source>
</evidence>
<dbReference type="Pfam" id="PF22673">
    <property type="entry name" value="MCP-like_PDC_1"/>
    <property type="match status" value="1"/>
</dbReference>
<keyword evidence="4" id="KW-1133">Transmembrane helix</keyword>
<dbReference type="PANTHER" id="PTHR32089">
    <property type="entry name" value="METHYL-ACCEPTING CHEMOTAXIS PROTEIN MCPB"/>
    <property type="match status" value="1"/>
</dbReference>
<feature type="transmembrane region" description="Helical" evidence="4">
    <location>
        <begin position="35"/>
        <end position="55"/>
    </location>
</feature>
<dbReference type="SMART" id="SM00283">
    <property type="entry name" value="MA"/>
    <property type="match status" value="1"/>
</dbReference>
<evidence type="ECO:0000256" key="3">
    <source>
        <dbReference type="SAM" id="Coils"/>
    </source>
</evidence>
<keyword evidence="1 2" id="KW-0807">Transducer</keyword>
<name>A0A096DLF4_9FIRM</name>
<dbReference type="EMBL" id="AZTB01000040">
    <property type="protein sequence ID" value="KGG80091.1"/>
    <property type="molecule type" value="Genomic_DNA"/>
</dbReference>
<reference evidence="6 7" key="1">
    <citation type="submission" date="2013-12" db="EMBL/GenBank/DDBJ databases">
        <title>Draft genome sequence of Caloranaerobacter sp. H53214.</title>
        <authorList>
            <person name="Jiang L.J."/>
            <person name="Shao Z.Z."/>
            <person name="Long M.N."/>
        </authorList>
    </citation>
    <scope>NUCLEOTIDE SEQUENCE [LARGE SCALE GENOMIC DNA]</scope>
    <source>
        <strain evidence="6 7">H53214</strain>
    </source>
</reference>
<dbReference type="InterPro" id="IPR029151">
    <property type="entry name" value="Sensor-like_sf"/>
</dbReference>
<dbReference type="Pfam" id="PF00015">
    <property type="entry name" value="MCPsignal"/>
    <property type="match status" value="1"/>
</dbReference>
<keyword evidence="3" id="KW-0175">Coiled coil</keyword>
<gene>
    <name evidence="6" type="ORF">Y919_08165</name>
</gene>
<feature type="domain" description="Methyl-accepting transducer" evidence="5">
    <location>
        <begin position="128"/>
        <end position="378"/>
    </location>
</feature>
<feature type="coiled-coil region" evidence="3">
    <location>
        <begin position="189"/>
        <end position="226"/>
    </location>
</feature>
<dbReference type="PANTHER" id="PTHR32089:SF112">
    <property type="entry name" value="LYSOZYME-LIKE PROTEIN-RELATED"/>
    <property type="match status" value="1"/>
</dbReference>
<evidence type="ECO:0000256" key="2">
    <source>
        <dbReference type="PROSITE-ProRule" id="PRU00284"/>
    </source>
</evidence>
<dbReference type="GO" id="GO:0007165">
    <property type="term" value="P:signal transduction"/>
    <property type="evidence" value="ECO:0007669"/>
    <property type="project" value="UniProtKB-KW"/>
</dbReference>
<dbReference type="STRING" id="1156417.Y919_08165"/>